<dbReference type="eggNOG" id="COG0697">
    <property type="taxonomic scope" value="Bacteria"/>
</dbReference>
<comment type="similarity">
    <text evidence="1">Belongs to the GerABKA family.</text>
</comment>
<organism evidence="5 6">
    <name type="scientific">Anoxybacillus flavithermus (strain DSM 21510 / WK1)</name>
    <dbReference type="NCBI Taxonomy" id="491915"/>
    <lineage>
        <taxon>Bacteria</taxon>
        <taxon>Bacillati</taxon>
        <taxon>Bacillota</taxon>
        <taxon>Bacilli</taxon>
        <taxon>Bacillales</taxon>
        <taxon>Anoxybacillaceae</taxon>
        <taxon>Anoxybacillus</taxon>
    </lineage>
</organism>
<sequence>MHCMLILTIKETMDGGGKMWTRSKGKKEKHTHAYGLLEQKDIYGTIEQNLHANIEKVRDITGNSADIIIRRFLLGKEDNLPAALCFVSGMVDEHIVQQLLLEISVQLSLPSSSCNLDYIEQKIATANTTRRIQQWHDIFSSLMSGEVILFIDGMLEAVGVSVKGGEYRAITEPSTQLSIRGPREGFTESLATNVAMVRRRIQNPHVWVEGITLGEVTQTNVRIMYIKGIANDKIVEEVRSRLRRICIDGVLESGYIEQLIEDESFTTFPTVYHTERPDSVAANLLEGRIAIFVEGTPFVLIVPTVFIQFFQAVEDYYARFDIATALRFLRMLVFFISLVAPSVYIALTTFHQEMIPTSLVIAIAAQREAVPFPAFIEALLMEVTFEILREAGVRLPRAVGQAVSIVGALVIGQAAVEAGFVSSAMVIVVSITAIASFATPSFAIAISARLIRFALMVLAALFGFYGILIGMILITIHLCSLRSFGVPYMAPLAPLILENIGDTFIRFPLWGLKERPRLIMNTDTVRQKGGQRPKPPQQTEKEGDSN</sequence>
<feature type="transmembrane region" description="Helical" evidence="4">
    <location>
        <begin position="289"/>
        <end position="310"/>
    </location>
</feature>
<evidence type="ECO:0000256" key="4">
    <source>
        <dbReference type="SAM" id="Phobius"/>
    </source>
</evidence>
<dbReference type="PANTHER" id="PTHR22550:SF5">
    <property type="entry name" value="LEUCINE ZIPPER PROTEIN 4"/>
    <property type="match status" value="1"/>
</dbReference>
<dbReference type="Pfam" id="PF03323">
    <property type="entry name" value="GerA"/>
    <property type="match status" value="1"/>
</dbReference>
<dbReference type="EMBL" id="CP000922">
    <property type="protein sequence ID" value="ACJ33579.1"/>
    <property type="molecule type" value="Genomic_DNA"/>
</dbReference>
<dbReference type="PATRIC" id="fig|491915.6.peg.1231"/>
<evidence type="ECO:0000313" key="5">
    <source>
        <dbReference type="EMBL" id="ACJ33579.1"/>
    </source>
</evidence>
<gene>
    <name evidence="5" type="primary">gerKA</name>
    <name evidence="5" type="ordered locus">Aflv_1205</name>
</gene>
<reference evidence="5 6" key="1">
    <citation type="journal article" date="2008" name="Genome Biol.">
        <title>Encapsulated in silica: genome, proteome and physiology of the thermophilic bacterium Anoxybacillus flavithermus WK1.</title>
        <authorList>
            <person name="Saw J.H."/>
            <person name="Mountain B.W."/>
            <person name="Feng L."/>
            <person name="Omelchenko M.V."/>
            <person name="Hou S."/>
            <person name="Saito J.A."/>
            <person name="Stott M.B."/>
            <person name="Li D."/>
            <person name="Zhao G."/>
            <person name="Wu J."/>
            <person name="Galperin M.Y."/>
            <person name="Koonin E.V."/>
            <person name="Makarova K.S."/>
            <person name="Wolf Y.I."/>
            <person name="Rigden D.J."/>
            <person name="Dunfield P.F."/>
            <person name="Wang L."/>
            <person name="Alam M."/>
        </authorList>
    </citation>
    <scope>NUCLEOTIDE SEQUENCE [LARGE SCALE GENOMIC DNA]</scope>
    <source>
        <strain evidence="6">DSM 21510 / WK1</strain>
    </source>
</reference>
<feature type="transmembrane region" description="Helical" evidence="4">
    <location>
        <begin position="331"/>
        <end position="350"/>
    </location>
</feature>
<dbReference type="GO" id="GO:0016020">
    <property type="term" value="C:membrane"/>
    <property type="evidence" value="ECO:0007669"/>
    <property type="project" value="InterPro"/>
</dbReference>
<protein>
    <submittedName>
        <fullName evidence="5">Spore germination protein KA</fullName>
    </submittedName>
</protein>
<dbReference type="Proteomes" id="UP000000742">
    <property type="component" value="Chromosome"/>
</dbReference>
<feature type="region of interest" description="Disordered" evidence="3">
    <location>
        <begin position="523"/>
        <end position="546"/>
    </location>
</feature>
<dbReference type="GeneID" id="7037461"/>
<evidence type="ECO:0000256" key="3">
    <source>
        <dbReference type="SAM" id="MobiDB-lite"/>
    </source>
</evidence>
<dbReference type="InterPro" id="IPR050768">
    <property type="entry name" value="UPF0353/GerABKA_families"/>
</dbReference>
<feature type="transmembrane region" description="Helical" evidence="4">
    <location>
        <begin position="422"/>
        <end position="446"/>
    </location>
</feature>
<evidence type="ECO:0000256" key="2">
    <source>
        <dbReference type="ARBA" id="ARBA00023136"/>
    </source>
</evidence>
<dbReference type="HOGENOM" id="CLU_021639_4_1_9"/>
<dbReference type="AlphaFoldDB" id="B7GJD1"/>
<dbReference type="STRING" id="491915.Aflv_1205"/>
<feature type="transmembrane region" description="Helical" evidence="4">
    <location>
        <begin position="453"/>
        <end position="476"/>
    </location>
</feature>
<dbReference type="PANTHER" id="PTHR22550">
    <property type="entry name" value="SPORE GERMINATION PROTEIN"/>
    <property type="match status" value="1"/>
</dbReference>
<dbReference type="PIRSF" id="PIRSF005690">
    <property type="entry name" value="GerBA"/>
    <property type="match status" value="1"/>
</dbReference>
<accession>B7GJD1</accession>
<evidence type="ECO:0000313" key="6">
    <source>
        <dbReference type="Proteomes" id="UP000000742"/>
    </source>
</evidence>
<keyword evidence="4" id="KW-0812">Transmembrane</keyword>
<keyword evidence="4" id="KW-1133">Transmembrane helix</keyword>
<dbReference type="RefSeq" id="WP_012574830.1">
    <property type="nucleotide sequence ID" value="NC_011567.1"/>
</dbReference>
<dbReference type="GO" id="GO:0009847">
    <property type="term" value="P:spore germination"/>
    <property type="evidence" value="ECO:0007669"/>
    <property type="project" value="InterPro"/>
</dbReference>
<proteinExistence type="inferred from homology"/>
<name>B7GJD1_ANOFW</name>
<evidence type="ECO:0000256" key="1">
    <source>
        <dbReference type="ARBA" id="ARBA00005278"/>
    </source>
</evidence>
<dbReference type="KEGG" id="afl:Aflv_1205"/>
<dbReference type="InterPro" id="IPR004995">
    <property type="entry name" value="Spore_Ger"/>
</dbReference>
<keyword evidence="2 4" id="KW-0472">Membrane</keyword>